<accession>A0A8K0WDD7</accession>
<sequence length="259" mass="28765">MPRTDVDIKLPIRRFSLMGWTKRPINVLLVTKTRGYRHDCIPSLISAFSSLPFTIKPTEDTTDILSLSNFDVVALGHNTDEFLTGEEVDSLLSFVENGGGIVGIHAATCGMPTNAKYTRILGEVFNGHPPPQWMTLVVESPNHYINDHEPLPGPGSAPSSALPSSINLDSVPAKYFPWFDEVYTFKSHPRAVTDRTVLLSVTEDAYGDGSEGFPLSWLQTVGKGRVYYTALGHFDEAYQDSWFMENIRRAVIWAAKKEG</sequence>
<dbReference type="EMBL" id="JAGPXF010000003">
    <property type="protein sequence ID" value="KAH7251447.1"/>
    <property type="molecule type" value="Genomic_DNA"/>
</dbReference>
<evidence type="ECO:0000313" key="3">
    <source>
        <dbReference type="Proteomes" id="UP000813427"/>
    </source>
</evidence>
<reference evidence="2" key="1">
    <citation type="journal article" date="2021" name="Nat. Commun.">
        <title>Genetic determinants of endophytism in the Arabidopsis root mycobiome.</title>
        <authorList>
            <person name="Mesny F."/>
            <person name="Miyauchi S."/>
            <person name="Thiergart T."/>
            <person name="Pickel B."/>
            <person name="Atanasova L."/>
            <person name="Karlsson M."/>
            <person name="Huettel B."/>
            <person name="Barry K.W."/>
            <person name="Haridas S."/>
            <person name="Chen C."/>
            <person name="Bauer D."/>
            <person name="Andreopoulos W."/>
            <person name="Pangilinan J."/>
            <person name="LaButti K."/>
            <person name="Riley R."/>
            <person name="Lipzen A."/>
            <person name="Clum A."/>
            <person name="Drula E."/>
            <person name="Henrissat B."/>
            <person name="Kohler A."/>
            <person name="Grigoriev I.V."/>
            <person name="Martin F.M."/>
            <person name="Hacquard S."/>
        </authorList>
    </citation>
    <scope>NUCLEOTIDE SEQUENCE</scope>
    <source>
        <strain evidence="2">MPI-SDFR-AT-0068</strain>
    </source>
</reference>
<dbReference type="OrthoDB" id="3482285at2759"/>
<evidence type="ECO:0000313" key="2">
    <source>
        <dbReference type="EMBL" id="KAH7251447.1"/>
    </source>
</evidence>
<gene>
    <name evidence="2" type="ORF">BKA59DRAFT_491939</name>
</gene>
<keyword evidence="3" id="KW-1185">Reference proteome</keyword>
<protein>
    <submittedName>
        <fullName evidence="2">ThuA-like domain-containing protein</fullName>
    </submittedName>
</protein>
<proteinExistence type="predicted"/>
<name>A0A8K0WDD7_9HYPO</name>
<dbReference type="PANTHER" id="PTHR40469">
    <property type="entry name" value="SECRETED GLYCOSYL HYDROLASE"/>
    <property type="match status" value="1"/>
</dbReference>
<dbReference type="InterPro" id="IPR029062">
    <property type="entry name" value="Class_I_gatase-like"/>
</dbReference>
<dbReference type="PANTHER" id="PTHR40469:SF2">
    <property type="entry name" value="GALACTOSE-BINDING DOMAIN-LIKE SUPERFAMILY PROTEIN"/>
    <property type="match status" value="1"/>
</dbReference>
<comment type="caution">
    <text evidence="2">The sequence shown here is derived from an EMBL/GenBank/DDBJ whole genome shotgun (WGS) entry which is preliminary data.</text>
</comment>
<feature type="domain" description="ThuA-like" evidence="1">
    <location>
        <begin position="170"/>
        <end position="254"/>
    </location>
</feature>
<feature type="domain" description="ThuA-like" evidence="1">
    <location>
        <begin position="26"/>
        <end position="148"/>
    </location>
</feature>
<dbReference type="Proteomes" id="UP000813427">
    <property type="component" value="Unassembled WGS sequence"/>
</dbReference>
<dbReference type="AlphaFoldDB" id="A0A8K0WDD7"/>
<dbReference type="SUPFAM" id="SSF52317">
    <property type="entry name" value="Class I glutamine amidotransferase-like"/>
    <property type="match status" value="1"/>
</dbReference>
<dbReference type="InterPro" id="IPR029010">
    <property type="entry name" value="ThuA-like"/>
</dbReference>
<evidence type="ECO:0000259" key="1">
    <source>
        <dbReference type="Pfam" id="PF06283"/>
    </source>
</evidence>
<dbReference type="Gene3D" id="3.40.50.880">
    <property type="match status" value="1"/>
</dbReference>
<dbReference type="Pfam" id="PF06283">
    <property type="entry name" value="ThuA"/>
    <property type="match status" value="2"/>
</dbReference>
<organism evidence="2 3">
    <name type="scientific">Fusarium tricinctum</name>
    <dbReference type="NCBI Taxonomy" id="61284"/>
    <lineage>
        <taxon>Eukaryota</taxon>
        <taxon>Fungi</taxon>
        <taxon>Dikarya</taxon>
        <taxon>Ascomycota</taxon>
        <taxon>Pezizomycotina</taxon>
        <taxon>Sordariomycetes</taxon>
        <taxon>Hypocreomycetidae</taxon>
        <taxon>Hypocreales</taxon>
        <taxon>Nectriaceae</taxon>
        <taxon>Fusarium</taxon>
        <taxon>Fusarium tricinctum species complex</taxon>
    </lineage>
</organism>